<protein>
    <submittedName>
        <fullName evidence="2">Uncharacterized protein</fullName>
    </submittedName>
</protein>
<dbReference type="AlphaFoldDB" id="A0AAQ3M9H9"/>
<keyword evidence="3" id="KW-1185">Reference proteome</keyword>
<organism evidence="2 3">
    <name type="scientific">Acrodontium crateriforme</name>
    <dbReference type="NCBI Taxonomy" id="150365"/>
    <lineage>
        <taxon>Eukaryota</taxon>
        <taxon>Fungi</taxon>
        <taxon>Dikarya</taxon>
        <taxon>Ascomycota</taxon>
        <taxon>Pezizomycotina</taxon>
        <taxon>Dothideomycetes</taxon>
        <taxon>Dothideomycetidae</taxon>
        <taxon>Mycosphaerellales</taxon>
        <taxon>Teratosphaeriaceae</taxon>
        <taxon>Acrodontium</taxon>
    </lineage>
</organism>
<feature type="compositionally biased region" description="Low complexity" evidence="1">
    <location>
        <begin position="363"/>
        <end position="383"/>
    </location>
</feature>
<dbReference type="Proteomes" id="UP001303373">
    <property type="component" value="Chromosome 10"/>
</dbReference>
<sequence length="408" mass="45877">MSQSPGMSCPELSSQWLWPWQFQSPYRFILDHILVPPTGSDLPLPTIYNLSCSFGSQRSSPRTSSHSDHATESQTQEIADFTKKLEAELAKLPYQPTPRSTSYSMAKLRECFPPDLILIDASRALAGLDHLRELENARRKEVAAALRRFGVERRHLEDEYSIRGIDDQTRDWLARVETTEEQIAALYAQLHTCLRHWIFVGQLIRTFHPRKCVSLLNTLYPPFAVTQPTSTLTPAILRFQRDWLFSYITMIEHDEERALELRDPGTDSWAAVHLLLDRYINLTDENIAANLHLECIPETHKLDVAPAKGLGIQLSREDSKGNLKEYSSGQRANSVTAQLENGHGQDTASTVLNRLSLNLKAISRSTTSSPKSPKETSSPSSNSGRHGMLRKLKSMGNIGSRRASASDT</sequence>
<evidence type="ECO:0000313" key="3">
    <source>
        <dbReference type="Proteomes" id="UP001303373"/>
    </source>
</evidence>
<evidence type="ECO:0000313" key="2">
    <source>
        <dbReference type="EMBL" id="WPH03455.1"/>
    </source>
</evidence>
<gene>
    <name evidence="2" type="ORF">R9X50_00633500</name>
</gene>
<proteinExistence type="predicted"/>
<evidence type="ECO:0000256" key="1">
    <source>
        <dbReference type="SAM" id="MobiDB-lite"/>
    </source>
</evidence>
<dbReference type="EMBL" id="CP138589">
    <property type="protein sequence ID" value="WPH03455.1"/>
    <property type="molecule type" value="Genomic_DNA"/>
</dbReference>
<reference evidence="2 3" key="1">
    <citation type="submission" date="2023-11" db="EMBL/GenBank/DDBJ databases">
        <title>An acidophilic fungus is an integral part of prey digestion in a carnivorous sundew plant.</title>
        <authorList>
            <person name="Tsai I.J."/>
        </authorList>
    </citation>
    <scope>NUCLEOTIDE SEQUENCE [LARGE SCALE GENOMIC DNA]</scope>
    <source>
        <strain evidence="2">169a</strain>
    </source>
</reference>
<name>A0AAQ3M9H9_9PEZI</name>
<accession>A0AAQ3M9H9</accession>
<feature type="region of interest" description="Disordered" evidence="1">
    <location>
        <begin position="363"/>
        <end position="408"/>
    </location>
</feature>